<dbReference type="AlphaFoldDB" id="A0AAD9LNY0"/>
<sequence length="101" mass="11815">MNLKNTRMRLFENPQFIRWLQYAGDLSATGKGSSAISVLSTKYGDETLYAMIEWAKKQEGTKVLDTRLQTDQLQHWIRTRKDPDEVFRLYDLNFAGQRILS</sequence>
<dbReference type="Proteomes" id="UP001259832">
    <property type="component" value="Unassembled WGS sequence"/>
</dbReference>
<evidence type="ECO:0000313" key="2">
    <source>
        <dbReference type="Proteomes" id="UP001259832"/>
    </source>
</evidence>
<accession>A0AAD9LNY0</accession>
<name>A0AAD9LNY0_9STRA</name>
<comment type="caution">
    <text evidence="1">The sequence shown here is derived from an EMBL/GenBank/DDBJ whole genome shotgun (WGS) entry which is preliminary data.</text>
</comment>
<evidence type="ECO:0008006" key="3">
    <source>
        <dbReference type="Google" id="ProtNLM"/>
    </source>
</evidence>
<evidence type="ECO:0000313" key="1">
    <source>
        <dbReference type="EMBL" id="KAK1944363.1"/>
    </source>
</evidence>
<protein>
    <recommendedName>
        <fullName evidence="3">RxLR effector protein</fullName>
    </recommendedName>
</protein>
<gene>
    <name evidence="1" type="ORF">P3T76_004275</name>
</gene>
<reference evidence="1" key="1">
    <citation type="submission" date="2023-08" db="EMBL/GenBank/DDBJ databases">
        <title>Reference Genome Resource for the Citrus Pathogen Phytophthora citrophthora.</title>
        <authorList>
            <person name="Moller H."/>
            <person name="Coetzee B."/>
            <person name="Rose L.J."/>
            <person name="Van Niekerk J.M."/>
        </authorList>
    </citation>
    <scope>NUCLEOTIDE SEQUENCE</scope>
    <source>
        <strain evidence="1">STE-U-9442</strain>
    </source>
</reference>
<organism evidence="1 2">
    <name type="scientific">Phytophthora citrophthora</name>
    <dbReference type="NCBI Taxonomy" id="4793"/>
    <lineage>
        <taxon>Eukaryota</taxon>
        <taxon>Sar</taxon>
        <taxon>Stramenopiles</taxon>
        <taxon>Oomycota</taxon>
        <taxon>Peronosporomycetes</taxon>
        <taxon>Peronosporales</taxon>
        <taxon>Peronosporaceae</taxon>
        <taxon>Phytophthora</taxon>
    </lineage>
</organism>
<keyword evidence="2" id="KW-1185">Reference proteome</keyword>
<proteinExistence type="predicted"/>
<dbReference type="EMBL" id="JASMQC010000006">
    <property type="protein sequence ID" value="KAK1944363.1"/>
    <property type="molecule type" value="Genomic_DNA"/>
</dbReference>